<evidence type="ECO:0000259" key="3">
    <source>
        <dbReference type="PROSITE" id="PS50102"/>
    </source>
</evidence>
<dbReference type="GO" id="GO:0003723">
    <property type="term" value="F:RNA binding"/>
    <property type="evidence" value="ECO:0007669"/>
    <property type="project" value="UniProtKB-UniRule"/>
</dbReference>
<reference evidence="4" key="1">
    <citation type="submission" date="2022-07" db="EMBL/GenBank/DDBJ databases">
        <title>Evaluation of T. orientalis genome assembly methods using nanopore sequencing and analysis of variation between genomes.</title>
        <authorList>
            <person name="Yam J."/>
            <person name="Micallef M.L."/>
            <person name="Liu M."/>
            <person name="Djordjevic S.P."/>
            <person name="Bogema D.R."/>
            <person name="Jenkins C."/>
        </authorList>
    </citation>
    <scope>NUCLEOTIDE SEQUENCE</scope>
    <source>
        <strain evidence="4">Goon Nure</strain>
    </source>
</reference>
<proteinExistence type="predicted"/>
<feature type="region of interest" description="Disordered" evidence="2">
    <location>
        <begin position="273"/>
        <end position="297"/>
    </location>
</feature>
<dbReference type="Proteomes" id="UP000244811">
    <property type="component" value="Chromosome 2"/>
</dbReference>
<dbReference type="InterPro" id="IPR012677">
    <property type="entry name" value="Nucleotide-bd_a/b_plait_sf"/>
</dbReference>
<feature type="compositionally biased region" description="Basic residues" evidence="2">
    <location>
        <begin position="172"/>
        <end position="182"/>
    </location>
</feature>
<dbReference type="CDD" id="cd00590">
    <property type="entry name" value="RRM_SF"/>
    <property type="match status" value="1"/>
</dbReference>
<dbReference type="Pfam" id="PF00076">
    <property type="entry name" value="RRM_1"/>
    <property type="match status" value="1"/>
</dbReference>
<dbReference type="PROSITE" id="PS50102">
    <property type="entry name" value="RRM"/>
    <property type="match status" value="1"/>
</dbReference>
<evidence type="ECO:0000313" key="5">
    <source>
        <dbReference type="Proteomes" id="UP000244811"/>
    </source>
</evidence>
<evidence type="ECO:0000256" key="1">
    <source>
        <dbReference type="PROSITE-ProRule" id="PRU00176"/>
    </source>
</evidence>
<evidence type="ECO:0000313" key="4">
    <source>
        <dbReference type="EMBL" id="UKK02285.2"/>
    </source>
</evidence>
<feature type="compositionally biased region" description="Basic and acidic residues" evidence="2">
    <location>
        <begin position="145"/>
        <end position="171"/>
    </location>
</feature>
<sequence length="297" mass="32652">MVTESKFNDKDDKSENIVSVYNLPSIYDESDVQSLFANVGTVVQCSIEHDTSKLSSRAIVKFSSEKEAEDAAVLSGVSVRYHILKIIKGRPPVIAKNGDHKDSISEGTRNKIAQSIESIGETNTRTTSRLPEEEASSNGRSSPPESEKRNESKRTSTTKRDDNRGSDYRARDRFKRTTKRIRSTSSSNSDSSRDSSRRITHPVEVIRDIDQGGIQDTAGAGKSIEDVTQEVQVGHRVTVREVMTTQEIVPEAAVAEATTVMRVIGTILGAEKGTVEGEADPEVENDMEGDIDTEDKF</sequence>
<keyword evidence="1" id="KW-0694">RNA-binding</keyword>
<dbReference type="Gene3D" id="3.30.70.330">
    <property type="match status" value="1"/>
</dbReference>
<feature type="compositionally biased region" description="Polar residues" evidence="2">
    <location>
        <begin position="105"/>
        <end position="129"/>
    </location>
</feature>
<dbReference type="InterPro" id="IPR000504">
    <property type="entry name" value="RRM_dom"/>
</dbReference>
<feature type="compositionally biased region" description="Acidic residues" evidence="2">
    <location>
        <begin position="277"/>
        <end position="297"/>
    </location>
</feature>
<accession>A0A976MEV3</accession>
<dbReference type="SMART" id="SM00360">
    <property type="entry name" value="RRM"/>
    <property type="match status" value="1"/>
</dbReference>
<feature type="domain" description="RRM" evidence="3">
    <location>
        <begin position="16"/>
        <end position="91"/>
    </location>
</feature>
<dbReference type="AlphaFoldDB" id="A0A976MEV3"/>
<gene>
    <name evidence="4" type="ORF">MACK_001641</name>
</gene>
<dbReference type="EMBL" id="CP056071">
    <property type="protein sequence ID" value="UKK02285.2"/>
    <property type="molecule type" value="Genomic_DNA"/>
</dbReference>
<dbReference type="InterPro" id="IPR035979">
    <property type="entry name" value="RBD_domain_sf"/>
</dbReference>
<organism evidence="4 5">
    <name type="scientific">Theileria orientalis</name>
    <dbReference type="NCBI Taxonomy" id="68886"/>
    <lineage>
        <taxon>Eukaryota</taxon>
        <taxon>Sar</taxon>
        <taxon>Alveolata</taxon>
        <taxon>Apicomplexa</taxon>
        <taxon>Aconoidasida</taxon>
        <taxon>Piroplasmida</taxon>
        <taxon>Theileriidae</taxon>
        <taxon>Theileria</taxon>
    </lineage>
</organism>
<name>A0A976MEV3_THEOR</name>
<evidence type="ECO:0000256" key="2">
    <source>
        <dbReference type="SAM" id="MobiDB-lite"/>
    </source>
</evidence>
<feature type="region of interest" description="Disordered" evidence="2">
    <location>
        <begin position="93"/>
        <end position="203"/>
    </location>
</feature>
<protein>
    <recommendedName>
        <fullName evidence="3">RRM domain-containing protein</fullName>
    </recommendedName>
</protein>
<dbReference type="SUPFAM" id="SSF54928">
    <property type="entry name" value="RNA-binding domain, RBD"/>
    <property type="match status" value="1"/>
</dbReference>